<keyword evidence="3" id="KW-1185">Reference proteome</keyword>
<dbReference type="EMBL" id="KE145355">
    <property type="protein sequence ID" value="EPE35071.1"/>
    <property type="molecule type" value="Genomic_DNA"/>
</dbReference>
<dbReference type="AlphaFoldDB" id="S3DSW6"/>
<dbReference type="GeneID" id="19469812"/>
<dbReference type="KEGG" id="glz:GLAREA_10767"/>
<evidence type="ECO:0000256" key="1">
    <source>
        <dbReference type="SAM" id="Phobius"/>
    </source>
</evidence>
<accession>S3DSW6</accession>
<evidence type="ECO:0008006" key="4">
    <source>
        <dbReference type="Google" id="ProtNLM"/>
    </source>
</evidence>
<keyword evidence="1" id="KW-0812">Transmembrane</keyword>
<evidence type="ECO:0000313" key="2">
    <source>
        <dbReference type="EMBL" id="EPE35071.1"/>
    </source>
</evidence>
<sequence length="291" mass="30097">MATDGKCFFPNGLQATGNSPCNVHATNSVCCAGGIGSSCLANGLCRNGDGHQIRGACTNSNWDGCLDICLAASTGGTDVISCQNSTNTDTSFCCDHVSLCCDSGIGRFDLLPRESFISATWNSASTQFVVISAVSSTVATTNSRSTVRTSLASLITTSTLQLSSERSQTPAFTSSDSTTIAAGISTSSATGTASVSRGPFLSVGAKAGIGVGVIAGVFVAALVGYLMWRLRAVNVALIKENVPSKLDQPDLQLQQAEITANKPGLSYNQMHAVPISELDSTTNYRQLELPT</sequence>
<feature type="transmembrane region" description="Helical" evidence="1">
    <location>
        <begin position="207"/>
        <end position="228"/>
    </location>
</feature>
<evidence type="ECO:0000313" key="3">
    <source>
        <dbReference type="Proteomes" id="UP000016922"/>
    </source>
</evidence>
<organism evidence="2 3">
    <name type="scientific">Glarea lozoyensis (strain ATCC 20868 / MF5171)</name>
    <dbReference type="NCBI Taxonomy" id="1116229"/>
    <lineage>
        <taxon>Eukaryota</taxon>
        <taxon>Fungi</taxon>
        <taxon>Dikarya</taxon>
        <taxon>Ascomycota</taxon>
        <taxon>Pezizomycotina</taxon>
        <taxon>Leotiomycetes</taxon>
        <taxon>Helotiales</taxon>
        <taxon>Helotiaceae</taxon>
        <taxon>Glarea</taxon>
    </lineage>
</organism>
<dbReference type="OMA" id="DINNHAN"/>
<keyword evidence="1" id="KW-1133">Transmembrane helix</keyword>
<gene>
    <name evidence="2" type="ORF">GLAREA_10767</name>
</gene>
<proteinExistence type="predicted"/>
<dbReference type="HOGENOM" id="CLU_055859_4_0_1"/>
<protein>
    <recommendedName>
        <fullName evidence="4">Mid2 domain-containing protein</fullName>
    </recommendedName>
</protein>
<reference evidence="2 3" key="1">
    <citation type="journal article" date="2013" name="BMC Genomics">
        <title>Genomics-driven discovery of the pneumocandin biosynthetic gene cluster in the fungus Glarea lozoyensis.</title>
        <authorList>
            <person name="Chen L."/>
            <person name="Yue Q."/>
            <person name="Zhang X."/>
            <person name="Xiang M."/>
            <person name="Wang C."/>
            <person name="Li S."/>
            <person name="Che Y."/>
            <person name="Ortiz-Lopez F.J."/>
            <person name="Bills G.F."/>
            <person name="Liu X."/>
            <person name="An Z."/>
        </authorList>
    </citation>
    <scope>NUCLEOTIDE SEQUENCE [LARGE SCALE GENOMIC DNA]</scope>
    <source>
        <strain evidence="3">ATCC 20868 / MF5171</strain>
    </source>
</reference>
<dbReference type="Proteomes" id="UP000016922">
    <property type="component" value="Unassembled WGS sequence"/>
</dbReference>
<dbReference type="OrthoDB" id="5215637at2759"/>
<dbReference type="eggNOG" id="ENOG502SQDU">
    <property type="taxonomic scope" value="Eukaryota"/>
</dbReference>
<dbReference type="RefSeq" id="XP_008078058.1">
    <property type="nucleotide sequence ID" value="XM_008079867.1"/>
</dbReference>
<name>S3DSW6_GLAL2</name>
<keyword evidence="1" id="KW-0472">Membrane</keyword>